<proteinExistence type="inferred from homology"/>
<dbReference type="SUPFAM" id="SSF110836">
    <property type="entry name" value="Hypothetical protein SAV1430"/>
    <property type="match status" value="1"/>
</dbReference>
<comment type="similarity">
    <text evidence="1">Belongs to the NifU family.</text>
</comment>
<keyword evidence="3" id="KW-1185">Reference proteome</keyword>
<dbReference type="SMART" id="SM00932">
    <property type="entry name" value="Nfu_N"/>
    <property type="match status" value="1"/>
</dbReference>
<organism evidence="3 4">
    <name type="scientific">Petromyzon marinus</name>
    <name type="common">Sea lamprey</name>
    <dbReference type="NCBI Taxonomy" id="7757"/>
    <lineage>
        <taxon>Eukaryota</taxon>
        <taxon>Metazoa</taxon>
        <taxon>Chordata</taxon>
        <taxon>Craniata</taxon>
        <taxon>Vertebrata</taxon>
        <taxon>Cyclostomata</taxon>
        <taxon>Hyperoartia</taxon>
        <taxon>Petromyzontiformes</taxon>
        <taxon>Petromyzontidae</taxon>
        <taxon>Petromyzon</taxon>
    </lineage>
</organism>
<dbReference type="PANTHER" id="PTHR11178">
    <property type="entry name" value="IRON-SULFUR CLUSTER SCAFFOLD PROTEIN NFU-RELATED"/>
    <property type="match status" value="1"/>
</dbReference>
<name>A0AAJ7WK63_PETMA</name>
<sequence length="166" mass="18096">MAALRCSVSAFRTLRVATRMMGVAQQTVRSLFVQTQETPNPNSIKFLPGRTILETGTMDFPSQREAHRSPLARQLFRVEGVKSVFLGPDFITITKVEEDSWKLLKPEVFAAIMDFLSSGLPVVTMATAAAAATPQVGEGAAAGGEDWGEDEEVVALIKELLDSRIR</sequence>
<accession>A0AAJ7WK63</accession>
<reference evidence="4" key="1">
    <citation type="submission" date="2025-08" db="UniProtKB">
        <authorList>
            <consortium name="RefSeq"/>
        </authorList>
    </citation>
    <scope>IDENTIFICATION</scope>
    <source>
        <tissue evidence="4">Sperm</tissue>
    </source>
</reference>
<dbReference type="PANTHER" id="PTHR11178:SF1">
    <property type="entry name" value="NFU1 IRON-SULFUR CLUSTER SCAFFOLD HOMOLOG, MITOCHONDRIAL"/>
    <property type="match status" value="1"/>
</dbReference>
<evidence type="ECO:0000256" key="1">
    <source>
        <dbReference type="ARBA" id="ARBA00006420"/>
    </source>
</evidence>
<evidence type="ECO:0000313" key="4">
    <source>
        <dbReference type="RefSeq" id="XP_032800779.1"/>
    </source>
</evidence>
<dbReference type="Gene3D" id="3.30.1370.70">
    <property type="entry name" value="Scaffold protein Nfu/NifU, N-terminal domain"/>
    <property type="match status" value="1"/>
</dbReference>
<dbReference type="AlphaFoldDB" id="A0AAJ7WK63"/>
<evidence type="ECO:0000313" key="3">
    <source>
        <dbReference type="Proteomes" id="UP001318040"/>
    </source>
</evidence>
<dbReference type="KEGG" id="pmrn:116937785"/>
<dbReference type="Proteomes" id="UP001318040">
    <property type="component" value="Unplaced"/>
</dbReference>
<feature type="domain" description="Scaffold protein Nfu/NifU N-terminal" evidence="2">
    <location>
        <begin position="33"/>
        <end position="119"/>
    </location>
</feature>
<dbReference type="CTD" id="27247"/>
<dbReference type="GO" id="GO:0005739">
    <property type="term" value="C:mitochondrion"/>
    <property type="evidence" value="ECO:0007669"/>
    <property type="project" value="TreeGrafter"/>
</dbReference>
<dbReference type="RefSeq" id="XP_032800779.1">
    <property type="nucleotide sequence ID" value="XM_032944888.1"/>
</dbReference>
<dbReference type="FunFam" id="3.30.1370.70:FF:000002">
    <property type="entry name" value="NFU1 iron-sulfur cluster scaffold homolog, mitochondrial"/>
    <property type="match status" value="1"/>
</dbReference>
<gene>
    <name evidence="4" type="primary">LOC116937785</name>
</gene>
<dbReference type="InterPro" id="IPR014824">
    <property type="entry name" value="Nfu/NifU_N"/>
</dbReference>
<dbReference type="Pfam" id="PF08712">
    <property type="entry name" value="Nfu_N"/>
    <property type="match status" value="1"/>
</dbReference>
<dbReference type="InterPro" id="IPR036498">
    <property type="entry name" value="Nfu/NifU_N_sf"/>
</dbReference>
<protein>
    <submittedName>
        <fullName evidence="4">NFU1 iron-sulfur cluster scaffold homolog, mitochondrial-like</fullName>
    </submittedName>
</protein>
<evidence type="ECO:0000259" key="2">
    <source>
        <dbReference type="SMART" id="SM00932"/>
    </source>
</evidence>